<evidence type="ECO:0000259" key="1">
    <source>
        <dbReference type="Pfam" id="PF08245"/>
    </source>
</evidence>
<dbReference type="Pfam" id="PF08245">
    <property type="entry name" value="Mur_ligase_M"/>
    <property type="match status" value="1"/>
</dbReference>
<feature type="domain" description="Lipid II isoglutaminyl synthase (glutamine-hydrolyzing) subunit MurT C-terminal" evidence="2">
    <location>
        <begin position="323"/>
        <end position="432"/>
    </location>
</feature>
<evidence type="ECO:0000259" key="2">
    <source>
        <dbReference type="Pfam" id="PF08353"/>
    </source>
</evidence>
<dbReference type="Gene3D" id="3.40.1190.10">
    <property type="entry name" value="Mur-like, catalytic domain"/>
    <property type="match status" value="1"/>
</dbReference>
<evidence type="ECO:0000313" key="3">
    <source>
        <dbReference type="EMBL" id="CAB4343141.1"/>
    </source>
</evidence>
<dbReference type="AlphaFoldDB" id="A0A6J5ZKM4"/>
<protein>
    <submittedName>
        <fullName evidence="3">Unannotated protein</fullName>
    </submittedName>
</protein>
<feature type="domain" description="Mur ligase central" evidence="1">
    <location>
        <begin position="60"/>
        <end position="229"/>
    </location>
</feature>
<dbReference type="InterPro" id="IPR013221">
    <property type="entry name" value="Mur_ligase_cen"/>
</dbReference>
<proteinExistence type="inferred from homology"/>
<organism evidence="3">
    <name type="scientific">freshwater metagenome</name>
    <dbReference type="NCBI Taxonomy" id="449393"/>
    <lineage>
        <taxon>unclassified sequences</taxon>
        <taxon>metagenomes</taxon>
        <taxon>ecological metagenomes</taxon>
    </lineage>
</organism>
<dbReference type="HAMAP" id="MF_02214">
    <property type="entry name" value="Lipid_II_synth_MurT"/>
    <property type="match status" value="1"/>
</dbReference>
<name>A0A6J5ZKM4_9ZZZZ</name>
<dbReference type="GO" id="GO:0016881">
    <property type="term" value="F:acid-amino acid ligase activity"/>
    <property type="evidence" value="ECO:0007669"/>
    <property type="project" value="InterPro"/>
</dbReference>
<dbReference type="Pfam" id="PF08353">
    <property type="entry name" value="MurT_C"/>
    <property type="match status" value="1"/>
</dbReference>
<accession>A0A6J5ZKM4</accession>
<dbReference type="GO" id="GO:0009252">
    <property type="term" value="P:peptidoglycan biosynthetic process"/>
    <property type="evidence" value="ECO:0007669"/>
    <property type="project" value="InterPro"/>
</dbReference>
<dbReference type="InterPro" id="IPR043703">
    <property type="entry name" value="Lipid_II_synth_MurT"/>
</dbReference>
<dbReference type="GO" id="GO:0005524">
    <property type="term" value="F:ATP binding"/>
    <property type="evidence" value="ECO:0007669"/>
    <property type="project" value="InterPro"/>
</dbReference>
<dbReference type="InterPro" id="IPR013564">
    <property type="entry name" value="MurT_C"/>
</dbReference>
<dbReference type="SUPFAM" id="SSF53623">
    <property type="entry name" value="MurD-like peptide ligases, catalytic domain"/>
    <property type="match status" value="1"/>
</dbReference>
<gene>
    <name evidence="3" type="ORF">UFOPK3547_00768</name>
</gene>
<dbReference type="EMBL" id="CAESAN010000054">
    <property type="protein sequence ID" value="CAB4343141.1"/>
    <property type="molecule type" value="Genomic_DNA"/>
</dbReference>
<sequence length="450" mass="47296">MSRLRIALATAIARLAAVGLRLVGSGATSLPGKILTRLAPEAIAAKAANLERGCAVVSATNGKTTTCAMVASILSADGATTVHNRAGANMAGGIAATLLTEEGDFGLFEVDEFWLDGLVPQLRPRATLLANLFRDQLDRYGELDQIIERWRRVAESPDAGSVVLNADDPLVAGLGAGAEKPFYFGIEDETIGEANPQHASEQAQCPVCHKQFSYSRYFVGHLGHYSCSNGHPGRPAPDVSASSVALDGLRGSRFTLRMGGEDFPVALQLPGLYNVYNAVAAAALGVALGIQPTVIASAIEQTSAAFGRAETVQIGGRDASIMLVKNPAGANEVLRTLADDPGDNDLLIILNSRIADGRDVSWIWDADFELLAASSGVIVCSGERAPQIALRLKYAGIAPERIAIEADLPTALELATSNSSERLVILPTYTAMLALRELLVGRGELTEALA</sequence>
<dbReference type="PANTHER" id="PTHR23135">
    <property type="entry name" value="MUR LIGASE FAMILY MEMBER"/>
    <property type="match status" value="1"/>
</dbReference>
<dbReference type="PANTHER" id="PTHR23135:SF7">
    <property type="entry name" value="LIPID II ISOGLUTAMINYL SYNTHASE (GLUTAMINE-HYDROLYZING) SUBUNIT MURT"/>
    <property type="match status" value="1"/>
</dbReference>
<reference evidence="3" key="1">
    <citation type="submission" date="2020-05" db="EMBL/GenBank/DDBJ databases">
        <authorList>
            <person name="Chiriac C."/>
            <person name="Salcher M."/>
            <person name="Ghai R."/>
            <person name="Kavagutti S V."/>
        </authorList>
    </citation>
    <scope>NUCLEOTIDE SEQUENCE</scope>
</reference>
<dbReference type="InterPro" id="IPR036565">
    <property type="entry name" value="Mur-like_cat_sf"/>
</dbReference>